<proteinExistence type="predicted"/>
<evidence type="ECO:0000256" key="1">
    <source>
        <dbReference type="SAM" id="Phobius"/>
    </source>
</evidence>
<keyword evidence="1" id="KW-1133">Transmembrane helix</keyword>
<organism evidence="2">
    <name type="scientific">Mesocestoides corti</name>
    <name type="common">Flatworm</name>
    <dbReference type="NCBI Taxonomy" id="53468"/>
    <lineage>
        <taxon>Eukaryota</taxon>
        <taxon>Metazoa</taxon>
        <taxon>Spiralia</taxon>
        <taxon>Lophotrochozoa</taxon>
        <taxon>Platyhelminthes</taxon>
        <taxon>Cestoda</taxon>
        <taxon>Eucestoda</taxon>
        <taxon>Cyclophyllidea</taxon>
        <taxon>Mesocestoididae</taxon>
        <taxon>Mesocestoides</taxon>
    </lineage>
</organism>
<keyword evidence="1" id="KW-0472">Membrane</keyword>
<reference evidence="2" key="1">
    <citation type="submission" date="2019-11" db="UniProtKB">
        <authorList>
            <consortium name="WormBaseParasite"/>
        </authorList>
    </citation>
    <scope>IDENTIFICATION</scope>
</reference>
<protein>
    <submittedName>
        <fullName evidence="2">Uncharacterized protein</fullName>
    </submittedName>
</protein>
<dbReference type="AlphaFoldDB" id="A0A5K3G4L1"/>
<dbReference type="WBParaSite" id="MCU_013110-RA">
    <property type="protein sequence ID" value="MCU_013110-RA"/>
    <property type="gene ID" value="MCU_013110"/>
</dbReference>
<name>A0A5K3G4L1_MESCO</name>
<accession>A0A5K3G4L1</accession>
<keyword evidence="1" id="KW-0812">Transmembrane</keyword>
<evidence type="ECO:0000313" key="2">
    <source>
        <dbReference type="WBParaSite" id="MCU_013110-RA"/>
    </source>
</evidence>
<sequence length="111" mass="12312">MHSIVTKLAPSGLHGWMKTLQHVFYLQCARAIPQGLEPHKGRRQAAEVVFEGRDNAGPAHQKGTQNETAIKQQLQVEQMPGVGPGTPVCILSTSLLLLIPLFRFLFYYCSL</sequence>
<feature type="transmembrane region" description="Helical" evidence="1">
    <location>
        <begin position="88"/>
        <end position="108"/>
    </location>
</feature>